<comment type="catalytic activity">
    <reaction evidence="7">
        <text>alpha-D-xylose = alpha-D-xylulofuranose</text>
        <dbReference type="Rhea" id="RHEA:22816"/>
        <dbReference type="ChEBI" id="CHEBI:28518"/>
        <dbReference type="ChEBI" id="CHEBI:188998"/>
        <dbReference type="EC" id="5.3.1.5"/>
    </reaction>
</comment>
<accession>A0A5J9WUA4</accession>
<keyword evidence="6" id="KW-0119">Carbohydrate metabolism</keyword>
<evidence type="ECO:0000256" key="5">
    <source>
        <dbReference type="ARBA" id="ARBA00023235"/>
    </source>
</evidence>
<dbReference type="EMBL" id="RWGY01000002">
    <property type="protein sequence ID" value="TVU51405.1"/>
    <property type="molecule type" value="Genomic_DNA"/>
</dbReference>
<dbReference type="Gramene" id="TVU51405">
    <property type="protein sequence ID" value="TVU51405"/>
    <property type="gene ID" value="EJB05_02835"/>
</dbReference>
<dbReference type="InterPro" id="IPR036237">
    <property type="entry name" value="Xyl_isomerase-like_sf"/>
</dbReference>
<evidence type="ECO:0000256" key="7">
    <source>
        <dbReference type="ARBA" id="ARBA00033659"/>
    </source>
</evidence>
<keyword evidence="4" id="KW-0479">Metal-binding</keyword>
<dbReference type="Proteomes" id="UP000324897">
    <property type="component" value="Chromosome 6"/>
</dbReference>
<organism evidence="8 9">
    <name type="scientific">Eragrostis curvula</name>
    <name type="common">weeping love grass</name>
    <dbReference type="NCBI Taxonomy" id="38414"/>
    <lineage>
        <taxon>Eukaryota</taxon>
        <taxon>Viridiplantae</taxon>
        <taxon>Streptophyta</taxon>
        <taxon>Embryophyta</taxon>
        <taxon>Tracheophyta</taxon>
        <taxon>Spermatophyta</taxon>
        <taxon>Magnoliopsida</taxon>
        <taxon>Liliopsida</taxon>
        <taxon>Poales</taxon>
        <taxon>Poaceae</taxon>
        <taxon>PACMAD clade</taxon>
        <taxon>Chloridoideae</taxon>
        <taxon>Eragrostideae</taxon>
        <taxon>Eragrostidinae</taxon>
        <taxon>Eragrostis</taxon>
    </lineage>
</organism>
<dbReference type="GO" id="GO:0009045">
    <property type="term" value="F:xylose isomerase activity"/>
    <property type="evidence" value="ECO:0007669"/>
    <property type="project" value="UniProtKB-EC"/>
</dbReference>
<dbReference type="GO" id="GO:0042732">
    <property type="term" value="P:D-xylose metabolic process"/>
    <property type="evidence" value="ECO:0007669"/>
    <property type="project" value="UniProtKB-KW"/>
</dbReference>
<evidence type="ECO:0000256" key="4">
    <source>
        <dbReference type="ARBA" id="ARBA00022723"/>
    </source>
</evidence>
<comment type="similarity">
    <text evidence="1">Belongs to the xylose isomerase family.</text>
</comment>
<dbReference type="Gene3D" id="3.20.20.150">
    <property type="entry name" value="Divalent-metal-dependent TIM barrel enzymes"/>
    <property type="match status" value="1"/>
</dbReference>
<dbReference type="AlphaFoldDB" id="A0A5J9WUA4"/>
<gene>
    <name evidence="8" type="ORF">EJB05_02835</name>
</gene>
<evidence type="ECO:0000256" key="2">
    <source>
        <dbReference type="ARBA" id="ARBA00011958"/>
    </source>
</evidence>
<keyword evidence="5" id="KW-0413">Isomerase</keyword>
<evidence type="ECO:0000313" key="9">
    <source>
        <dbReference type="Proteomes" id="UP000324897"/>
    </source>
</evidence>
<dbReference type="PANTHER" id="PTHR48408">
    <property type="match status" value="1"/>
</dbReference>
<evidence type="ECO:0000256" key="1">
    <source>
        <dbReference type="ARBA" id="ARBA00005765"/>
    </source>
</evidence>
<proteinExistence type="inferred from homology"/>
<comment type="caution">
    <text evidence="8">The sequence shown here is derived from an EMBL/GenBank/DDBJ whole genome shotgun (WGS) entry which is preliminary data.</text>
</comment>
<dbReference type="PANTHER" id="PTHR48408:SF1">
    <property type="entry name" value="XYLOSE ISOMERASE"/>
    <property type="match status" value="1"/>
</dbReference>
<keyword evidence="9" id="KW-1185">Reference proteome</keyword>
<protein>
    <recommendedName>
        <fullName evidence="2">xylose isomerase</fullName>
        <ecNumber evidence="2">5.3.1.5</ecNumber>
    </recommendedName>
</protein>
<dbReference type="InterPro" id="IPR001998">
    <property type="entry name" value="Xylose_isomerase"/>
</dbReference>
<dbReference type="SUPFAM" id="SSF51658">
    <property type="entry name" value="Xylose isomerase-like"/>
    <property type="match status" value="1"/>
</dbReference>
<sequence>MTTRAPLRSPRLGSAMCSASTAHLPFLSRRLPLCRGPHPIERPEVVEDLRLKQRGRSAVEYNYDTIYWSVRLLIVRSYLERWKWNTSVQLDPMLPFTFKTLDCIVLLCFAGDGLYISYCLYRGSGSALLLPLGIEDMFFTLAVGAYDSSSMLPRWTVPRVFASNAVCFGKFQPDIVIHPTRVALKLIFPNYLTLLFGHNCRVRAHFEFMQKLGVDWWCFHDRDIAPDGKTLKFRGIVYAYAATQVKKALEVGYLWTPIMGLLL</sequence>
<evidence type="ECO:0000313" key="8">
    <source>
        <dbReference type="EMBL" id="TVU51405.1"/>
    </source>
</evidence>
<dbReference type="EC" id="5.3.1.5" evidence="2"/>
<dbReference type="GO" id="GO:0046872">
    <property type="term" value="F:metal ion binding"/>
    <property type="evidence" value="ECO:0007669"/>
    <property type="project" value="UniProtKB-KW"/>
</dbReference>
<evidence type="ECO:0000256" key="6">
    <source>
        <dbReference type="ARBA" id="ARBA00023277"/>
    </source>
</evidence>
<keyword evidence="3" id="KW-0859">Xylose metabolism</keyword>
<reference evidence="8 9" key="1">
    <citation type="journal article" date="2019" name="Sci. Rep.">
        <title>A high-quality genome of Eragrostis curvula grass provides insights into Poaceae evolution and supports new strategies to enhance forage quality.</title>
        <authorList>
            <person name="Carballo J."/>
            <person name="Santos B.A.C.M."/>
            <person name="Zappacosta D."/>
            <person name="Garbus I."/>
            <person name="Selva J.P."/>
            <person name="Gallo C.A."/>
            <person name="Diaz A."/>
            <person name="Albertini E."/>
            <person name="Caccamo M."/>
            <person name="Echenique V."/>
        </authorList>
    </citation>
    <scope>NUCLEOTIDE SEQUENCE [LARGE SCALE GENOMIC DNA]</scope>
    <source>
        <strain evidence="9">cv. Victoria</strain>
        <tissue evidence="8">Leaf</tissue>
    </source>
</reference>
<name>A0A5J9WUA4_9POAL</name>
<evidence type="ECO:0000256" key="3">
    <source>
        <dbReference type="ARBA" id="ARBA00022629"/>
    </source>
</evidence>